<dbReference type="AlphaFoldDB" id="A0A9W9GJN0"/>
<reference evidence="2" key="1">
    <citation type="submission" date="2022-11" db="EMBL/GenBank/DDBJ databases">
        <authorList>
            <person name="Petersen C."/>
        </authorList>
    </citation>
    <scope>NUCLEOTIDE SEQUENCE</scope>
    <source>
        <strain evidence="2">IBT 22155</strain>
    </source>
</reference>
<feature type="compositionally biased region" description="Gly residues" evidence="1">
    <location>
        <begin position="234"/>
        <end position="244"/>
    </location>
</feature>
<dbReference type="RefSeq" id="XP_056517955.1">
    <property type="nucleotide sequence ID" value="XM_056670156.1"/>
</dbReference>
<evidence type="ECO:0000313" key="3">
    <source>
        <dbReference type="Proteomes" id="UP001149079"/>
    </source>
</evidence>
<accession>A0A9W9GJN0</accession>
<dbReference type="Proteomes" id="UP001149079">
    <property type="component" value="Unassembled WGS sequence"/>
</dbReference>
<reference evidence="2" key="2">
    <citation type="journal article" date="2023" name="IMA Fungus">
        <title>Comparative genomic study of the Penicillium genus elucidates a diverse pangenome and 15 lateral gene transfer events.</title>
        <authorList>
            <person name="Petersen C."/>
            <person name="Sorensen T."/>
            <person name="Nielsen M.R."/>
            <person name="Sondergaard T.E."/>
            <person name="Sorensen J.L."/>
            <person name="Fitzpatrick D.A."/>
            <person name="Frisvad J.C."/>
            <person name="Nielsen K.L."/>
        </authorList>
    </citation>
    <scope>NUCLEOTIDE SEQUENCE</scope>
    <source>
        <strain evidence="2">IBT 22155</strain>
    </source>
</reference>
<gene>
    <name evidence="2" type="ORF">N7515_009412</name>
</gene>
<sequence length="264" mass="27921">MTTILDVPGSSPPNPFTTPIQALVTTNLSSAPVPALDETAAYLVTSITTSPDPAHALWMLWDAFFTAVVTSSTSHDPRLALLDALRVQLPTQPNNVPSRSDAERRLRSYTGADGKLQWQTLPRFGAQWRDVHDILEAWRDWDGVRESSAKDNSTAITLINSGDKYFLRFCGFSAALLKATKGKSEGASYMGLVCMPRCAGEPGTPVRPTKSAQDDTGADVGAGCSSSSDLDTGWGPGTMGGGSRGAAASLGSGVRLQDGTMAER</sequence>
<evidence type="ECO:0000313" key="2">
    <source>
        <dbReference type="EMBL" id="KAJ5121451.1"/>
    </source>
</evidence>
<proteinExistence type="predicted"/>
<evidence type="ECO:0000256" key="1">
    <source>
        <dbReference type="SAM" id="MobiDB-lite"/>
    </source>
</evidence>
<dbReference type="Pfam" id="PF12311">
    <property type="entry name" value="DUF3632"/>
    <property type="match status" value="1"/>
</dbReference>
<feature type="region of interest" description="Disordered" evidence="1">
    <location>
        <begin position="203"/>
        <end position="264"/>
    </location>
</feature>
<dbReference type="GeneID" id="81409326"/>
<keyword evidence="3" id="KW-1185">Reference proteome</keyword>
<dbReference type="OrthoDB" id="4587349at2759"/>
<comment type="caution">
    <text evidence="2">The sequence shown here is derived from an EMBL/GenBank/DDBJ whole genome shotgun (WGS) entry which is preliminary data.</text>
</comment>
<dbReference type="InterPro" id="IPR022085">
    <property type="entry name" value="OpdG"/>
</dbReference>
<dbReference type="EMBL" id="JAPQKL010000007">
    <property type="protein sequence ID" value="KAJ5121451.1"/>
    <property type="molecule type" value="Genomic_DNA"/>
</dbReference>
<organism evidence="2 3">
    <name type="scientific">Penicillium bovifimosum</name>
    <dbReference type="NCBI Taxonomy" id="126998"/>
    <lineage>
        <taxon>Eukaryota</taxon>
        <taxon>Fungi</taxon>
        <taxon>Dikarya</taxon>
        <taxon>Ascomycota</taxon>
        <taxon>Pezizomycotina</taxon>
        <taxon>Eurotiomycetes</taxon>
        <taxon>Eurotiomycetidae</taxon>
        <taxon>Eurotiales</taxon>
        <taxon>Aspergillaceae</taxon>
        <taxon>Penicillium</taxon>
    </lineage>
</organism>
<name>A0A9W9GJN0_9EURO</name>
<protein>
    <submittedName>
        <fullName evidence="2">Uncharacterized protein</fullName>
    </submittedName>
</protein>